<reference evidence="2" key="1">
    <citation type="submission" date="2016-06" db="EMBL/GenBank/DDBJ databases">
        <authorList>
            <person name="Zhan P."/>
        </authorList>
    </citation>
    <scope>NUCLEOTIDE SEQUENCE [LARGE SCALE GENOMIC DNA]</scope>
    <source>
        <strain evidence="2">T28</strain>
    </source>
</reference>
<organism evidence="1 2">
    <name type="scientific">Maribacter hydrothermalis</name>
    <dbReference type="NCBI Taxonomy" id="1836467"/>
    <lineage>
        <taxon>Bacteria</taxon>
        <taxon>Pseudomonadati</taxon>
        <taxon>Bacteroidota</taxon>
        <taxon>Flavobacteriia</taxon>
        <taxon>Flavobacteriales</taxon>
        <taxon>Flavobacteriaceae</taxon>
        <taxon>Maribacter</taxon>
    </lineage>
</organism>
<dbReference type="Proteomes" id="UP000092164">
    <property type="component" value="Unassembled WGS sequence"/>
</dbReference>
<keyword evidence="2" id="KW-1185">Reference proteome</keyword>
<dbReference type="AlphaFoldDB" id="A0A1B7ZDV9"/>
<name>A0A1B7ZDV9_9FLAO</name>
<sequence>MYTFPDVAINLQTKNIYQKLFKITKMKKTYYLLAISCLILTNCASTKTLKFSQKADDIVRTEPLKVFLNENKNPKVVLRVNESSMNVTEGENNDYLFNAIENQLLASGFVVRDRQLFNQIIGNDENNIDYKQLKEKSDTDLIIELTKLNPQVMYETNKYYDQKNRERIVPSYSYQKYGASVEFKVVMIRSNEFAGVYKFNYTPCVDGCIISKSMSELQRERKNKMKEEEKGYEGVERNELEIFIKNATEKLVTEMRK</sequence>
<gene>
    <name evidence="1" type="ORF">A9200_12875</name>
</gene>
<evidence type="ECO:0000313" key="2">
    <source>
        <dbReference type="Proteomes" id="UP000092164"/>
    </source>
</evidence>
<dbReference type="STRING" id="1836467.BTR34_04160"/>
<evidence type="ECO:0000313" key="1">
    <source>
        <dbReference type="EMBL" id="OBR41520.1"/>
    </source>
</evidence>
<comment type="caution">
    <text evidence="1">The sequence shown here is derived from an EMBL/GenBank/DDBJ whole genome shotgun (WGS) entry which is preliminary data.</text>
</comment>
<dbReference type="KEGG" id="mart:BTR34_04160"/>
<dbReference type="EMBL" id="LZFP01000002">
    <property type="protein sequence ID" value="OBR41520.1"/>
    <property type="molecule type" value="Genomic_DNA"/>
</dbReference>
<protein>
    <submittedName>
        <fullName evidence="1">Uncharacterized protein</fullName>
    </submittedName>
</protein>
<proteinExistence type="predicted"/>
<accession>A0A1B7ZDV9</accession>